<dbReference type="EMBL" id="VUMM01000013">
    <property type="protein sequence ID" value="MSS01811.1"/>
    <property type="molecule type" value="Genomic_DNA"/>
</dbReference>
<comment type="caution">
    <text evidence="2">The sequence shown here is derived from an EMBL/GenBank/DDBJ whole genome shotgun (WGS) entry which is preliminary data.</text>
</comment>
<gene>
    <name evidence="2" type="ORF">FYJ50_06830</name>
</gene>
<dbReference type="RefSeq" id="WP_154460434.1">
    <property type="nucleotide sequence ID" value="NZ_VUMM01000013.1"/>
</dbReference>
<keyword evidence="1" id="KW-0472">Membrane</keyword>
<sequence length="123" mass="14083">MNYNSPPENPNRKKNKDNRILISIILSILSFIGILIGQFIVFVNVIACVLAIISFVVAYQNCQEEKKTLVALILSICLVVTGGVSLANGIKIKIDKTITYHNYYEFYNNAYPHEFDWEFEVYD</sequence>
<protein>
    <submittedName>
        <fullName evidence="2">Uncharacterized protein</fullName>
    </submittedName>
</protein>
<dbReference type="Proteomes" id="UP000470082">
    <property type="component" value="Unassembled WGS sequence"/>
</dbReference>
<keyword evidence="3" id="KW-1185">Reference proteome</keyword>
<organism evidence="2 3">
    <name type="scientific">Floccifex porci</name>
    <dbReference type="NCBI Taxonomy" id="2606629"/>
    <lineage>
        <taxon>Bacteria</taxon>
        <taxon>Bacillati</taxon>
        <taxon>Bacillota</taxon>
        <taxon>Erysipelotrichia</taxon>
        <taxon>Erysipelotrichales</taxon>
        <taxon>Erysipelotrichaceae</taxon>
        <taxon>Floccifex</taxon>
    </lineage>
</organism>
<name>A0A7X2N3L5_9FIRM</name>
<evidence type="ECO:0000256" key="1">
    <source>
        <dbReference type="SAM" id="Phobius"/>
    </source>
</evidence>
<dbReference type="AlphaFoldDB" id="A0A7X2N3L5"/>
<proteinExistence type="predicted"/>
<feature type="transmembrane region" description="Helical" evidence="1">
    <location>
        <begin position="20"/>
        <end position="36"/>
    </location>
</feature>
<accession>A0A7X2N3L5</accession>
<keyword evidence="1" id="KW-1133">Transmembrane helix</keyword>
<keyword evidence="1" id="KW-0812">Transmembrane</keyword>
<reference evidence="2 3" key="1">
    <citation type="submission" date="2019-08" db="EMBL/GenBank/DDBJ databases">
        <title>In-depth cultivation of the pig gut microbiome towards novel bacterial diversity and tailored functional studies.</title>
        <authorList>
            <person name="Wylensek D."/>
            <person name="Hitch T.C.A."/>
            <person name="Clavel T."/>
        </authorList>
    </citation>
    <scope>NUCLEOTIDE SEQUENCE [LARGE SCALE GENOMIC DNA]</scope>
    <source>
        <strain evidence="2 3">LKV-178-WT-2G</strain>
    </source>
</reference>
<feature type="transmembrane region" description="Helical" evidence="1">
    <location>
        <begin position="69"/>
        <end position="90"/>
    </location>
</feature>
<evidence type="ECO:0000313" key="2">
    <source>
        <dbReference type="EMBL" id="MSS01811.1"/>
    </source>
</evidence>
<evidence type="ECO:0000313" key="3">
    <source>
        <dbReference type="Proteomes" id="UP000470082"/>
    </source>
</evidence>